<organism evidence="1 2">
    <name type="scientific">Halteria grandinella</name>
    <dbReference type="NCBI Taxonomy" id="5974"/>
    <lineage>
        <taxon>Eukaryota</taxon>
        <taxon>Sar</taxon>
        <taxon>Alveolata</taxon>
        <taxon>Ciliophora</taxon>
        <taxon>Intramacronucleata</taxon>
        <taxon>Spirotrichea</taxon>
        <taxon>Stichotrichia</taxon>
        <taxon>Sporadotrichida</taxon>
        <taxon>Halteriidae</taxon>
        <taxon>Halteria</taxon>
    </lineage>
</organism>
<evidence type="ECO:0000313" key="2">
    <source>
        <dbReference type="Proteomes" id="UP000785679"/>
    </source>
</evidence>
<sequence>MHQYSCIRLRRMQCQGILQSFSILRIFKQQISITKVKWSEAALVMIASMMQKPTLKATIGLVLKLSQVVGQMAQNIPGPVSKLPLLMFSECLKRNIPPLFRFLLKVINSHSNEQVSLRLNH</sequence>
<dbReference type="Proteomes" id="UP000785679">
    <property type="component" value="Unassembled WGS sequence"/>
</dbReference>
<protein>
    <submittedName>
        <fullName evidence="1">Uncharacterized protein</fullName>
    </submittedName>
</protein>
<keyword evidence="2" id="KW-1185">Reference proteome</keyword>
<accession>A0A8J8N9R9</accession>
<reference evidence="1" key="1">
    <citation type="submission" date="2019-06" db="EMBL/GenBank/DDBJ databases">
        <authorList>
            <person name="Zheng W."/>
        </authorList>
    </citation>
    <scope>NUCLEOTIDE SEQUENCE</scope>
    <source>
        <strain evidence="1">QDHG01</strain>
    </source>
</reference>
<gene>
    <name evidence="1" type="ORF">FGO68_gene13589</name>
</gene>
<dbReference type="AlphaFoldDB" id="A0A8J8N9R9"/>
<name>A0A8J8N9R9_HALGN</name>
<dbReference type="EMBL" id="RRYP01033545">
    <property type="protein sequence ID" value="TNV70709.1"/>
    <property type="molecule type" value="Genomic_DNA"/>
</dbReference>
<proteinExistence type="predicted"/>
<comment type="caution">
    <text evidence="1">The sequence shown here is derived from an EMBL/GenBank/DDBJ whole genome shotgun (WGS) entry which is preliminary data.</text>
</comment>
<evidence type="ECO:0000313" key="1">
    <source>
        <dbReference type="EMBL" id="TNV70709.1"/>
    </source>
</evidence>